<dbReference type="Gene3D" id="1.20.5.100">
    <property type="entry name" value="Cytochrome c1, transmembrane anchor, C-terminal"/>
    <property type="match status" value="1"/>
</dbReference>
<dbReference type="Proteomes" id="UP000678393">
    <property type="component" value="Unassembled WGS sequence"/>
</dbReference>
<dbReference type="InterPro" id="IPR040622">
    <property type="entry name" value="EGF_integrin_1"/>
</dbReference>
<dbReference type="SUPFAM" id="SSF57196">
    <property type="entry name" value="EGF/Laminin"/>
    <property type="match status" value="1"/>
</dbReference>
<name>A0A8S3YM80_9EUPU</name>
<evidence type="ECO:0000313" key="17">
    <source>
        <dbReference type="Proteomes" id="UP000678393"/>
    </source>
</evidence>
<sequence>QSVNDVSRDYMIGFGLFQDKVILPFTDTSPERIKNPCVPANVKCVKPFEFIHMLNMTKNTTAFRMMISDNLDHPEGSLDAIVQAVMCKSEIGWRDYSHKLLIFSSNDGFHLAGDGRLAGIVTPNDGLCHLDREGKYTQELGQDYPSAGQLAHIVAMSDIHIIFAVTEDQIALFKELSNRIPNSIVGALTSQNSSGHINIKEMVEKKYMEIFSEVELDYTTIAGIDLQITTTSEHCQETGTNKCKSLNRLGLITFEVDVRVSECLTGPGEPMKKVVIYPSSKKNDQLVLHVNTLCECSCRTDETKWELESELCSAGNGTLKCGLCECLPGRFGHTCECDSMNMNTSDSSCLGPGENSTQPCNGNGQCVCGLCHCAEGYSGPYCECDDQSCGYFQRELCGGTRGHCACGECVCKADYTGTTCECPTANLTCMYDKTVCNNAGLCECGRCKCKNGYIGMFCEICSLCDSTVCDTPLYKTCVECALSGQEQCPENCPQTELVNTIEGTDGSSICTVAQTARCFLSFRIIMNEANITLLVQKTSTCSSIMAIAAVPAYVGGGVVIIGFLLLLLWKMLVSLIDRVVYAKFQENMRICQWAQRNNMFYKGTTMYRNPLLDTSETDEQPLTPNSFYSDT</sequence>
<comment type="caution">
    <text evidence="16">The sequence shown here is derived from an EMBL/GenBank/DDBJ whole genome shotgun (WGS) entry which is preliminary data.</text>
</comment>
<dbReference type="GO" id="GO:0008305">
    <property type="term" value="C:integrin complex"/>
    <property type="evidence" value="ECO:0007669"/>
    <property type="project" value="TreeGrafter"/>
</dbReference>
<feature type="transmembrane region" description="Helical" evidence="13">
    <location>
        <begin position="544"/>
        <end position="569"/>
    </location>
</feature>
<dbReference type="GO" id="GO:0016477">
    <property type="term" value="P:cell migration"/>
    <property type="evidence" value="ECO:0007669"/>
    <property type="project" value="TreeGrafter"/>
</dbReference>
<dbReference type="GO" id="GO:0098609">
    <property type="term" value="P:cell-cell adhesion"/>
    <property type="evidence" value="ECO:0007669"/>
    <property type="project" value="TreeGrafter"/>
</dbReference>
<accession>A0A8S3YM80</accession>
<keyword evidence="7 13" id="KW-1133">Transmembrane helix</keyword>
<dbReference type="InterPro" id="IPR000742">
    <property type="entry name" value="EGF"/>
</dbReference>
<dbReference type="InterPro" id="IPR057243">
    <property type="entry name" value="Integrin_I-EGF_CS"/>
</dbReference>
<evidence type="ECO:0000256" key="4">
    <source>
        <dbReference type="ARBA" id="ARBA00022692"/>
    </source>
</evidence>
<keyword evidence="11" id="KW-0325">Glycoprotein</keyword>
<dbReference type="PANTHER" id="PTHR10082:SF60">
    <property type="entry name" value="INTEGRIN BETA-PS"/>
    <property type="match status" value="1"/>
</dbReference>
<dbReference type="GO" id="GO:0009986">
    <property type="term" value="C:cell surface"/>
    <property type="evidence" value="ECO:0007669"/>
    <property type="project" value="TreeGrafter"/>
</dbReference>
<dbReference type="InterPro" id="IPR036465">
    <property type="entry name" value="vWFA_dom_sf"/>
</dbReference>
<keyword evidence="17" id="KW-1185">Reference proteome</keyword>
<keyword evidence="10" id="KW-1015">Disulfide bond</keyword>
<dbReference type="EMBL" id="CAJHNH020000400">
    <property type="protein sequence ID" value="CAG5117398.1"/>
    <property type="molecule type" value="Genomic_DNA"/>
</dbReference>
<dbReference type="InterPro" id="IPR015812">
    <property type="entry name" value="Integrin_bsu"/>
</dbReference>
<dbReference type="InterPro" id="IPR013111">
    <property type="entry name" value="EGF_extracell"/>
</dbReference>
<evidence type="ECO:0000256" key="13">
    <source>
        <dbReference type="SAM" id="Phobius"/>
    </source>
</evidence>
<evidence type="ECO:0000256" key="8">
    <source>
        <dbReference type="ARBA" id="ARBA00023037"/>
    </source>
</evidence>
<evidence type="ECO:0000259" key="14">
    <source>
        <dbReference type="SMART" id="SM00181"/>
    </source>
</evidence>
<dbReference type="InterPro" id="IPR002369">
    <property type="entry name" value="Integrin_bsu_VWA"/>
</dbReference>
<feature type="domain" description="EGF-like" evidence="14">
    <location>
        <begin position="295"/>
        <end position="336"/>
    </location>
</feature>
<feature type="non-terminal residue" evidence="16">
    <location>
        <position position="631"/>
    </location>
</feature>
<dbReference type="AlphaFoldDB" id="A0A8S3YM80"/>
<proteinExistence type="inferred from homology"/>
<dbReference type="GO" id="GO:0005178">
    <property type="term" value="F:integrin binding"/>
    <property type="evidence" value="ECO:0007669"/>
    <property type="project" value="TreeGrafter"/>
</dbReference>
<keyword evidence="9 13" id="KW-0472">Membrane</keyword>
<keyword evidence="3" id="KW-0245">EGF-like domain</keyword>
<comment type="similarity">
    <text evidence="2 12">Belongs to the integrin beta chain family.</text>
</comment>
<dbReference type="Pfam" id="PF00362">
    <property type="entry name" value="Integrin_beta"/>
    <property type="match status" value="1"/>
</dbReference>
<dbReference type="SMART" id="SM00181">
    <property type="entry name" value="EGF"/>
    <property type="match status" value="4"/>
</dbReference>
<protein>
    <recommendedName>
        <fullName evidence="12">Integrin beta</fullName>
    </recommendedName>
</protein>
<feature type="domain" description="EGF-like" evidence="14">
    <location>
        <begin position="348"/>
        <end position="383"/>
    </location>
</feature>
<dbReference type="PROSITE" id="PS00243">
    <property type="entry name" value="I_EGF_1"/>
    <property type="match status" value="2"/>
</dbReference>
<evidence type="ECO:0000256" key="2">
    <source>
        <dbReference type="ARBA" id="ARBA00007449"/>
    </source>
</evidence>
<gene>
    <name evidence="16" type="ORF">CUNI_LOCUS2956</name>
</gene>
<evidence type="ECO:0000256" key="9">
    <source>
        <dbReference type="ARBA" id="ARBA00023136"/>
    </source>
</evidence>
<dbReference type="GO" id="GO:0007229">
    <property type="term" value="P:integrin-mediated signaling pathway"/>
    <property type="evidence" value="ECO:0007669"/>
    <property type="project" value="UniProtKB-KW"/>
</dbReference>
<dbReference type="Pfam" id="PF18372">
    <property type="entry name" value="I-EGF_1"/>
    <property type="match status" value="1"/>
</dbReference>
<keyword evidence="8 12" id="KW-0401">Integrin</keyword>
<keyword evidence="12" id="KW-0130">Cell adhesion</keyword>
<keyword evidence="5" id="KW-0732">Signal</keyword>
<dbReference type="Pfam" id="PF07974">
    <property type="entry name" value="EGF_2"/>
    <property type="match status" value="1"/>
</dbReference>
<reference evidence="16" key="1">
    <citation type="submission" date="2021-04" db="EMBL/GenBank/DDBJ databases">
        <authorList>
            <consortium name="Molecular Ecology Group"/>
        </authorList>
    </citation>
    <scope>NUCLEOTIDE SEQUENCE</scope>
</reference>
<dbReference type="FunFam" id="2.10.25.10:FF:000036">
    <property type="entry name" value="Integrin beta"/>
    <property type="match status" value="1"/>
</dbReference>
<evidence type="ECO:0000256" key="12">
    <source>
        <dbReference type="RuleBase" id="RU000633"/>
    </source>
</evidence>
<evidence type="ECO:0000256" key="6">
    <source>
        <dbReference type="ARBA" id="ARBA00022737"/>
    </source>
</evidence>
<evidence type="ECO:0000256" key="11">
    <source>
        <dbReference type="ARBA" id="ARBA00023180"/>
    </source>
</evidence>
<dbReference type="PANTHER" id="PTHR10082">
    <property type="entry name" value="INTEGRIN BETA SUBUNIT"/>
    <property type="match status" value="1"/>
</dbReference>
<dbReference type="PROSITE" id="PS52047">
    <property type="entry name" value="I_EGF_2"/>
    <property type="match status" value="1"/>
</dbReference>
<comment type="subcellular location">
    <subcellularLocation>
        <location evidence="12">Cell membrane</location>
        <topology evidence="12">Single-pass type I membrane protein</topology>
    </subcellularLocation>
    <subcellularLocation>
        <location evidence="1">Membrane</location>
        <topology evidence="1">Single-pass type I membrane protein</topology>
    </subcellularLocation>
</comment>
<feature type="domain" description="Integrin beta subunit VWA" evidence="15">
    <location>
        <begin position="1"/>
        <end position="296"/>
    </location>
</feature>
<keyword evidence="4 12" id="KW-0812">Transmembrane</keyword>
<evidence type="ECO:0000256" key="3">
    <source>
        <dbReference type="ARBA" id="ARBA00022536"/>
    </source>
</evidence>
<evidence type="ECO:0000259" key="15">
    <source>
        <dbReference type="SMART" id="SM00187"/>
    </source>
</evidence>
<feature type="domain" description="EGF-like" evidence="14">
    <location>
        <begin position="388"/>
        <end position="421"/>
    </location>
</feature>
<evidence type="ECO:0000256" key="5">
    <source>
        <dbReference type="ARBA" id="ARBA00022729"/>
    </source>
</evidence>
<dbReference type="OrthoDB" id="410592at2759"/>
<evidence type="ECO:0000256" key="10">
    <source>
        <dbReference type="ARBA" id="ARBA00023157"/>
    </source>
</evidence>
<dbReference type="Gene3D" id="2.60.40.1510">
    <property type="entry name" value="ntegrin, alpha v. Chain A, domain 3"/>
    <property type="match status" value="1"/>
</dbReference>
<evidence type="ECO:0000256" key="1">
    <source>
        <dbReference type="ARBA" id="ARBA00004479"/>
    </source>
</evidence>
<dbReference type="GO" id="GO:0033627">
    <property type="term" value="P:cell adhesion mediated by integrin"/>
    <property type="evidence" value="ECO:0007669"/>
    <property type="project" value="TreeGrafter"/>
</dbReference>
<dbReference type="SUPFAM" id="SSF53300">
    <property type="entry name" value="vWA-like"/>
    <property type="match status" value="1"/>
</dbReference>
<organism evidence="16 17">
    <name type="scientific">Candidula unifasciata</name>
    <dbReference type="NCBI Taxonomy" id="100452"/>
    <lineage>
        <taxon>Eukaryota</taxon>
        <taxon>Metazoa</taxon>
        <taxon>Spiralia</taxon>
        <taxon>Lophotrochozoa</taxon>
        <taxon>Mollusca</taxon>
        <taxon>Gastropoda</taxon>
        <taxon>Heterobranchia</taxon>
        <taxon>Euthyneura</taxon>
        <taxon>Panpulmonata</taxon>
        <taxon>Eupulmonata</taxon>
        <taxon>Stylommatophora</taxon>
        <taxon>Helicina</taxon>
        <taxon>Helicoidea</taxon>
        <taxon>Geomitridae</taxon>
        <taxon>Candidula</taxon>
    </lineage>
</organism>
<evidence type="ECO:0000256" key="7">
    <source>
        <dbReference type="ARBA" id="ARBA00022989"/>
    </source>
</evidence>
<dbReference type="Gene3D" id="3.40.50.410">
    <property type="entry name" value="von Willebrand factor, type A domain"/>
    <property type="match status" value="1"/>
</dbReference>
<dbReference type="SMART" id="SM00187">
    <property type="entry name" value="INB"/>
    <property type="match status" value="1"/>
</dbReference>
<dbReference type="GO" id="GO:0005925">
    <property type="term" value="C:focal adhesion"/>
    <property type="evidence" value="ECO:0007669"/>
    <property type="project" value="TreeGrafter"/>
</dbReference>
<keyword evidence="6" id="KW-0677">Repeat</keyword>
<evidence type="ECO:0000313" key="16">
    <source>
        <dbReference type="EMBL" id="CAG5117398.1"/>
    </source>
</evidence>
<feature type="domain" description="EGF-like" evidence="14">
    <location>
        <begin position="428"/>
        <end position="459"/>
    </location>
</feature>
<dbReference type="PRINTS" id="PR01186">
    <property type="entry name" value="INTEGRINB"/>
</dbReference>
<dbReference type="Gene3D" id="2.10.25.10">
    <property type="entry name" value="Laminin"/>
    <property type="match status" value="4"/>
</dbReference>
<dbReference type="GO" id="GO:0007160">
    <property type="term" value="P:cell-matrix adhesion"/>
    <property type="evidence" value="ECO:0007669"/>
    <property type="project" value="TreeGrafter"/>
</dbReference>